<dbReference type="Pfam" id="PF24996">
    <property type="entry name" value="NANM"/>
    <property type="match status" value="1"/>
</dbReference>
<dbReference type="InterPro" id="IPR056734">
    <property type="entry name" value="NANM"/>
</dbReference>
<dbReference type="InterPro" id="IPR019937">
    <property type="entry name" value="Cycl-permuted_mutarotase"/>
</dbReference>
<dbReference type="InterPro" id="IPR052392">
    <property type="entry name" value="Kelch-BTB_domain-containing"/>
</dbReference>
<comment type="caution">
    <text evidence="2">The sequence shown here is derived from an EMBL/GenBank/DDBJ whole genome shotgun (WGS) entry which is preliminary data.</text>
</comment>
<proteinExistence type="predicted"/>
<sequence>MKKLMLFLTLVILSKAYAYADNFNSFQLPNYPIEKGVSAPFAGFIGDWLIVGGGCNFPTKPAADGGSKVYYKECYAINTRSKAPEWTQITDLPLPVAYGCAVETTQGLVCIGGMNADSCLTSVFLIEPQKNKRGFSIRTLPSLPQTIDNASATAINNVIYITGGNQQNKGKSLFRFNLNSGTGWETLPSYPGPQRTQPILVNDRRHLYLAGGFQAPTKETESILSDDILCFNTERNQWEYFSEIPNEEDGEKRCLVGGAGTQTSTHFILTGGVNYTIFKNAIEGKTDKDYMRKNPMWYKFNDDVLFFNFKQKKWSVHPNTFGMARAGGILLYHNDCLYMICGEIKPGIRTPEIIILPDIKSLIR</sequence>
<evidence type="ECO:0000313" key="3">
    <source>
        <dbReference type="Proteomes" id="UP000616346"/>
    </source>
</evidence>
<feature type="signal peptide" evidence="1">
    <location>
        <begin position="1"/>
        <end position="20"/>
    </location>
</feature>
<keyword evidence="1" id="KW-0732">Signal</keyword>
<protein>
    <submittedName>
        <fullName evidence="2">Cyclically-permuted mutarotase family protein</fullName>
    </submittedName>
</protein>
<feature type="chain" id="PRO_5045321719" evidence="1">
    <location>
        <begin position="21"/>
        <end position="364"/>
    </location>
</feature>
<name>A0ABR8VAS1_9BACT</name>
<dbReference type="Proteomes" id="UP000616346">
    <property type="component" value="Unassembled WGS sequence"/>
</dbReference>
<accession>A0ABR8VAS1</accession>
<dbReference type="PANTHER" id="PTHR46375">
    <property type="entry name" value="KELCH REPEAT AND BTB DOMAIN-CONTAINING PROTEIN 13-RELATED"/>
    <property type="match status" value="1"/>
</dbReference>
<dbReference type="NCBIfam" id="TIGR03548">
    <property type="entry name" value="mutarot_permut"/>
    <property type="match status" value="1"/>
</dbReference>
<dbReference type="EMBL" id="JACSPQ010000002">
    <property type="protein sequence ID" value="MBD8001820.1"/>
    <property type="molecule type" value="Genomic_DNA"/>
</dbReference>
<dbReference type="SUPFAM" id="SSF117281">
    <property type="entry name" value="Kelch motif"/>
    <property type="match status" value="1"/>
</dbReference>
<keyword evidence="3" id="KW-1185">Reference proteome</keyword>
<dbReference type="PANTHER" id="PTHR46375:SF3">
    <property type="entry name" value="KELCH REPEAT AND BTB DOMAIN-CONTAINING PROTEIN 13"/>
    <property type="match status" value="1"/>
</dbReference>
<dbReference type="InterPro" id="IPR015915">
    <property type="entry name" value="Kelch-typ_b-propeller"/>
</dbReference>
<reference evidence="2 3" key="1">
    <citation type="submission" date="2020-08" db="EMBL/GenBank/DDBJ databases">
        <title>A Genomic Blueprint of the Chicken Gut Microbiome.</title>
        <authorList>
            <person name="Gilroy R."/>
            <person name="Ravi A."/>
            <person name="Getino M."/>
            <person name="Pursley I."/>
            <person name="Horton D.L."/>
            <person name="Alikhan N.-F."/>
            <person name="Baker D."/>
            <person name="Gharbi K."/>
            <person name="Hall N."/>
            <person name="Watson M."/>
            <person name="Adriaenssens E.M."/>
            <person name="Foster-Nyarko E."/>
            <person name="Jarju S."/>
            <person name="Secka A."/>
            <person name="Antonio M."/>
            <person name="Oren A."/>
            <person name="Chaudhuri R."/>
            <person name="La Ragione R.M."/>
            <person name="Hildebrand F."/>
            <person name="Pallen M.J."/>
        </authorList>
    </citation>
    <scope>NUCLEOTIDE SEQUENCE [LARGE SCALE GENOMIC DNA]</scope>
    <source>
        <strain evidence="2 3">Sa1YUN3</strain>
    </source>
</reference>
<evidence type="ECO:0000256" key="1">
    <source>
        <dbReference type="SAM" id="SignalP"/>
    </source>
</evidence>
<dbReference type="RefSeq" id="WP_191709947.1">
    <property type="nucleotide sequence ID" value="NZ_JACSPQ010000002.1"/>
</dbReference>
<dbReference type="Gene3D" id="2.120.10.80">
    <property type="entry name" value="Kelch-type beta propeller"/>
    <property type="match status" value="2"/>
</dbReference>
<evidence type="ECO:0000313" key="2">
    <source>
        <dbReference type="EMBL" id="MBD8001820.1"/>
    </source>
</evidence>
<organism evidence="2 3">
    <name type="scientific">Phocaeicola faecium</name>
    <dbReference type="NCBI Taxonomy" id="2762213"/>
    <lineage>
        <taxon>Bacteria</taxon>
        <taxon>Pseudomonadati</taxon>
        <taxon>Bacteroidota</taxon>
        <taxon>Bacteroidia</taxon>
        <taxon>Bacteroidales</taxon>
        <taxon>Bacteroidaceae</taxon>
        <taxon>Phocaeicola</taxon>
    </lineage>
</organism>
<gene>
    <name evidence="2" type="ORF">H9626_06235</name>
</gene>